<evidence type="ECO:0000313" key="1">
    <source>
        <dbReference type="EMBL" id="PIO70962.1"/>
    </source>
</evidence>
<dbReference type="AlphaFoldDB" id="A0A2G9UMK4"/>
<organism evidence="1 2">
    <name type="scientific">Teladorsagia circumcincta</name>
    <name type="common">Brown stomach worm</name>
    <name type="synonym">Ostertagia circumcincta</name>
    <dbReference type="NCBI Taxonomy" id="45464"/>
    <lineage>
        <taxon>Eukaryota</taxon>
        <taxon>Metazoa</taxon>
        <taxon>Ecdysozoa</taxon>
        <taxon>Nematoda</taxon>
        <taxon>Chromadorea</taxon>
        <taxon>Rhabditida</taxon>
        <taxon>Rhabditina</taxon>
        <taxon>Rhabditomorpha</taxon>
        <taxon>Strongyloidea</taxon>
        <taxon>Trichostrongylidae</taxon>
        <taxon>Teladorsagia</taxon>
    </lineage>
</organism>
<proteinExistence type="predicted"/>
<reference evidence="1 2" key="1">
    <citation type="submission" date="2015-09" db="EMBL/GenBank/DDBJ databases">
        <title>Draft genome of the parasitic nematode Teladorsagia circumcincta isolate WARC Sus (inbred).</title>
        <authorList>
            <person name="Mitreva M."/>
        </authorList>
    </citation>
    <scope>NUCLEOTIDE SEQUENCE [LARGE SCALE GENOMIC DNA]</scope>
    <source>
        <strain evidence="1 2">S</strain>
    </source>
</reference>
<dbReference type="EMBL" id="KZ346100">
    <property type="protein sequence ID" value="PIO70962.1"/>
    <property type="molecule type" value="Genomic_DNA"/>
</dbReference>
<dbReference type="Proteomes" id="UP000230423">
    <property type="component" value="Unassembled WGS sequence"/>
</dbReference>
<evidence type="ECO:0000313" key="2">
    <source>
        <dbReference type="Proteomes" id="UP000230423"/>
    </source>
</evidence>
<keyword evidence="2" id="KW-1185">Reference proteome</keyword>
<sequence>MEDPSTIFVGAHFLKYENWMTVRKNEVVVMVLTKNKFGDVEPYYFNYEVITNEKTKERRVWIGDMDGNTLFRQIRECKVFAN</sequence>
<name>A0A2G9UMK4_TELCI</name>
<gene>
    <name evidence="1" type="ORF">TELCIR_07156</name>
</gene>
<protein>
    <submittedName>
        <fullName evidence="1">Uncharacterized protein</fullName>
    </submittedName>
</protein>
<accession>A0A2G9UMK4</accession>